<dbReference type="SUPFAM" id="SSF54495">
    <property type="entry name" value="UBC-like"/>
    <property type="match status" value="1"/>
</dbReference>
<evidence type="ECO:0000256" key="1">
    <source>
        <dbReference type="ARBA" id="ARBA00022679"/>
    </source>
</evidence>
<keyword evidence="2" id="KW-0833">Ubl conjugation pathway</keyword>
<protein>
    <submittedName>
        <fullName evidence="3">Uncharacterized protein</fullName>
    </submittedName>
</protein>
<gene>
    <name evidence="3" type="ORF">AJ79_07871</name>
</gene>
<evidence type="ECO:0000256" key="2">
    <source>
        <dbReference type="ARBA" id="ARBA00022786"/>
    </source>
</evidence>
<keyword evidence="1" id="KW-0808">Transferase</keyword>
<dbReference type="OrthoDB" id="47801at2759"/>
<dbReference type="InterPro" id="IPR016135">
    <property type="entry name" value="UBQ-conjugating_enzyme/RWD"/>
</dbReference>
<name>A0A2B7WYH7_9EURO</name>
<evidence type="ECO:0000313" key="3">
    <source>
        <dbReference type="EMBL" id="PGH01623.1"/>
    </source>
</evidence>
<dbReference type="PANTHER" id="PTHR46116:SF39">
    <property type="entry name" value="BACULOVIRAL IAP REPEAT-CONTAINING PROTEIN 6"/>
    <property type="match status" value="1"/>
</dbReference>
<dbReference type="EMBL" id="PDNB01000169">
    <property type="protein sequence ID" value="PGH01623.1"/>
    <property type="molecule type" value="Genomic_DNA"/>
</dbReference>
<dbReference type="Proteomes" id="UP000223968">
    <property type="component" value="Unassembled WGS sequence"/>
</dbReference>
<dbReference type="STRING" id="1447875.A0A2B7WYH7"/>
<organism evidence="3 4">
    <name type="scientific">Helicocarpus griseus UAMH5409</name>
    <dbReference type="NCBI Taxonomy" id="1447875"/>
    <lineage>
        <taxon>Eukaryota</taxon>
        <taxon>Fungi</taxon>
        <taxon>Dikarya</taxon>
        <taxon>Ascomycota</taxon>
        <taxon>Pezizomycotina</taxon>
        <taxon>Eurotiomycetes</taxon>
        <taxon>Eurotiomycetidae</taxon>
        <taxon>Onygenales</taxon>
        <taxon>Ajellomycetaceae</taxon>
        <taxon>Helicocarpus</taxon>
    </lineage>
</organism>
<sequence length="255" mass="28451">MLKLCGDIGALYKEIGAHEAGISSAEDKWAKFHKEHCLIRDDAVLRLENSVYSAAAAALRYSEPGRMKKLVTGIANMSTSLPPGIFVRVGESRPDVEVSRHGPSRYAICCLSLLGTWPHGDQAAQWQPNKSTILSVLISLQAMVLSEDPYRQEPGQTRRVGKQADIDSLHYILYARPLTVRYAMLEWLQDSGKRNGIWRDVINAHFGINKEKILQTVTEWVRQDPSWSVGRAQGISGLTRGLAFPGELKELEKLK</sequence>
<comment type="caution">
    <text evidence="3">The sequence shown here is derived from an EMBL/GenBank/DDBJ whole genome shotgun (WGS) entry which is preliminary data.</text>
</comment>
<reference evidence="3 4" key="1">
    <citation type="submission" date="2017-10" db="EMBL/GenBank/DDBJ databases">
        <title>Comparative genomics in systemic dimorphic fungi from Ajellomycetaceae.</title>
        <authorList>
            <person name="Munoz J.F."/>
            <person name="Mcewen J.G."/>
            <person name="Clay O.K."/>
            <person name="Cuomo C.A."/>
        </authorList>
    </citation>
    <scope>NUCLEOTIDE SEQUENCE [LARGE SCALE GENOMIC DNA]</scope>
    <source>
        <strain evidence="3 4">UAMH5409</strain>
    </source>
</reference>
<proteinExistence type="predicted"/>
<dbReference type="GO" id="GO:0016740">
    <property type="term" value="F:transferase activity"/>
    <property type="evidence" value="ECO:0007669"/>
    <property type="project" value="UniProtKB-KW"/>
</dbReference>
<accession>A0A2B7WYH7</accession>
<dbReference type="PANTHER" id="PTHR46116">
    <property type="entry name" value="(E3-INDEPENDENT) E2 UBIQUITIN-CONJUGATING ENZYME"/>
    <property type="match status" value="1"/>
</dbReference>
<dbReference type="AlphaFoldDB" id="A0A2B7WYH7"/>
<dbReference type="Gene3D" id="3.10.110.10">
    <property type="entry name" value="Ubiquitin Conjugating Enzyme"/>
    <property type="match status" value="1"/>
</dbReference>
<keyword evidence="4" id="KW-1185">Reference proteome</keyword>
<evidence type="ECO:0000313" key="4">
    <source>
        <dbReference type="Proteomes" id="UP000223968"/>
    </source>
</evidence>